<dbReference type="Gramene" id="RZC65771">
    <property type="protein sequence ID" value="RZC65771"/>
    <property type="gene ID" value="C5167_009456"/>
</dbReference>
<dbReference type="AlphaFoldDB" id="A0A4Y7K0I8"/>
<dbReference type="InterPro" id="IPR015410">
    <property type="entry name" value="DUF1985"/>
</dbReference>
<proteinExistence type="predicted"/>
<feature type="domain" description="DUF1985" evidence="2">
    <location>
        <begin position="189"/>
        <end position="290"/>
    </location>
</feature>
<organism evidence="3 4">
    <name type="scientific">Papaver somniferum</name>
    <name type="common">Opium poppy</name>
    <dbReference type="NCBI Taxonomy" id="3469"/>
    <lineage>
        <taxon>Eukaryota</taxon>
        <taxon>Viridiplantae</taxon>
        <taxon>Streptophyta</taxon>
        <taxon>Embryophyta</taxon>
        <taxon>Tracheophyta</taxon>
        <taxon>Spermatophyta</taxon>
        <taxon>Magnoliopsida</taxon>
        <taxon>Ranunculales</taxon>
        <taxon>Papaveraceae</taxon>
        <taxon>Papaveroideae</taxon>
        <taxon>Papaver</taxon>
    </lineage>
</organism>
<reference evidence="3 4" key="1">
    <citation type="journal article" date="2018" name="Science">
        <title>The opium poppy genome and morphinan production.</title>
        <authorList>
            <person name="Guo L."/>
            <person name="Winzer T."/>
            <person name="Yang X."/>
            <person name="Li Y."/>
            <person name="Ning Z."/>
            <person name="He Z."/>
            <person name="Teodor R."/>
            <person name="Lu Y."/>
            <person name="Bowser T.A."/>
            <person name="Graham I.A."/>
            <person name="Ye K."/>
        </authorList>
    </citation>
    <scope>NUCLEOTIDE SEQUENCE [LARGE SCALE GENOMIC DNA]</scope>
    <source>
        <strain evidence="4">cv. HN1</strain>
        <tissue evidence="3">Leaves</tissue>
    </source>
</reference>
<evidence type="ECO:0000259" key="2">
    <source>
        <dbReference type="Pfam" id="PF09331"/>
    </source>
</evidence>
<feature type="region of interest" description="Disordered" evidence="1">
    <location>
        <begin position="197"/>
        <end position="217"/>
    </location>
</feature>
<feature type="compositionally biased region" description="Basic and acidic residues" evidence="1">
    <location>
        <begin position="207"/>
        <end position="217"/>
    </location>
</feature>
<gene>
    <name evidence="3" type="ORF">C5167_009456</name>
</gene>
<dbReference type="Pfam" id="PF09331">
    <property type="entry name" value="DUF1985"/>
    <property type="match status" value="1"/>
</dbReference>
<dbReference type="PANTHER" id="PTHR48449">
    <property type="entry name" value="DUF1985 DOMAIN-CONTAINING PROTEIN"/>
    <property type="match status" value="1"/>
</dbReference>
<dbReference type="Proteomes" id="UP000316621">
    <property type="component" value="Chromosome 6"/>
</dbReference>
<feature type="region of interest" description="Disordered" evidence="1">
    <location>
        <begin position="577"/>
        <end position="626"/>
    </location>
</feature>
<dbReference type="OrthoDB" id="1920233at2759"/>
<accession>A0A4Y7K0I8</accession>
<name>A0A4Y7K0I8_PAPSO</name>
<sequence>MGAGQKKKKCSKKVKFADHVEKIISPNATVEDKRVVSDDGVERMFVHPARYRAYTCKVTTYSSPKVLKWVRNLLSPAEQEKFMSTTIGPLLHLPVQTWSSALFHFLLASQISTGDEGDKGHREQMRVMVCGKELSFGKKEFALISELSFRKSDHNFSRPATKPCLKMKHFPDEGKPVTGKRLKLLLFGKVEEEEDDDEKKSKKCSKKKEEEKISRECHQSSNSNAECEIVKVPLESDDKVKLSLLYVVHRYVLGKGDDKVVEHDHWYLVDNLVDFNSYPWAEIAFSRTIDNSKSALDYQINAKKPVGSEVTYKSQGMAHVLVVWGLEVLPKVLDKFGSKTIFSNWRPHMHSVTCDLVIHHEPLLTIFEESKGEVCDDIMWHKEDAKRLVMLGLCEGPLVDDEEEVSLKNENVVENGNLFEKGEEENMLETENVFVDEQVLEERSMDDEEDEENLLGNENVVEEKDPFEKDEEEARVAHPRSQLDVLCSRTSTSVIASFESFVKNAMIGHTEDLKMTVIGEMEVFKSAVKGQLEGLSVQVSNSHKTMLNHVECLTAEIKSIKDKIGGTNTYCALSKTKTGTPPGGHNEEGDYDGAAMKKPDVTPGNGSNSIELNPPYPYNPPNKEVDVSRAVVENLKKENEKENECEDE</sequence>
<evidence type="ECO:0000313" key="4">
    <source>
        <dbReference type="Proteomes" id="UP000316621"/>
    </source>
</evidence>
<keyword evidence="4" id="KW-1185">Reference proteome</keyword>
<protein>
    <recommendedName>
        <fullName evidence="2">DUF1985 domain-containing protein</fullName>
    </recommendedName>
</protein>
<dbReference type="EMBL" id="CM010720">
    <property type="protein sequence ID" value="RZC65771.1"/>
    <property type="molecule type" value="Genomic_DNA"/>
</dbReference>
<dbReference type="PANTHER" id="PTHR48449:SF1">
    <property type="entry name" value="DUF1985 DOMAIN-CONTAINING PROTEIN"/>
    <property type="match status" value="1"/>
</dbReference>
<evidence type="ECO:0000313" key="3">
    <source>
        <dbReference type="EMBL" id="RZC65771.1"/>
    </source>
</evidence>
<evidence type="ECO:0000256" key="1">
    <source>
        <dbReference type="SAM" id="MobiDB-lite"/>
    </source>
</evidence>